<evidence type="ECO:0000256" key="3">
    <source>
        <dbReference type="ARBA" id="ARBA00022475"/>
    </source>
</evidence>
<keyword evidence="5 7" id="KW-1133">Transmembrane helix</keyword>
<keyword evidence="3" id="KW-1003">Cell membrane</keyword>
<comment type="caution">
    <text evidence="8">The sequence shown here is derived from an EMBL/GenBank/DDBJ whole genome shotgun (WGS) entry which is preliminary data.</text>
</comment>
<feature type="transmembrane region" description="Helical" evidence="7">
    <location>
        <begin position="332"/>
        <end position="351"/>
    </location>
</feature>
<feature type="transmembrane region" description="Helical" evidence="7">
    <location>
        <begin position="36"/>
        <end position="62"/>
    </location>
</feature>
<dbReference type="InterPro" id="IPR036259">
    <property type="entry name" value="MFS_trans_sf"/>
</dbReference>
<keyword evidence="9" id="KW-1185">Reference proteome</keyword>
<dbReference type="EMBL" id="JASAOF010000017">
    <property type="protein sequence ID" value="MDI2031393.1"/>
    <property type="molecule type" value="Genomic_DNA"/>
</dbReference>
<dbReference type="Gene3D" id="1.20.1250.20">
    <property type="entry name" value="MFS general substrate transporter like domains"/>
    <property type="match status" value="2"/>
</dbReference>
<evidence type="ECO:0000256" key="5">
    <source>
        <dbReference type="ARBA" id="ARBA00022989"/>
    </source>
</evidence>
<evidence type="ECO:0000313" key="9">
    <source>
        <dbReference type="Proteomes" id="UP001237595"/>
    </source>
</evidence>
<dbReference type="Pfam" id="PF07690">
    <property type="entry name" value="MFS_1"/>
    <property type="match status" value="1"/>
</dbReference>
<feature type="transmembrane region" description="Helical" evidence="7">
    <location>
        <begin position="102"/>
        <end position="125"/>
    </location>
</feature>
<evidence type="ECO:0000256" key="4">
    <source>
        <dbReference type="ARBA" id="ARBA00022692"/>
    </source>
</evidence>
<dbReference type="RefSeq" id="WP_281457672.1">
    <property type="nucleotide sequence ID" value="NZ_JASAOF010000017.1"/>
</dbReference>
<organism evidence="8 9">
    <name type="scientific">Saccharopolyspora ipomoeae</name>
    <dbReference type="NCBI Taxonomy" id="3042027"/>
    <lineage>
        <taxon>Bacteria</taxon>
        <taxon>Bacillati</taxon>
        <taxon>Actinomycetota</taxon>
        <taxon>Actinomycetes</taxon>
        <taxon>Pseudonocardiales</taxon>
        <taxon>Pseudonocardiaceae</taxon>
        <taxon>Saccharopolyspora</taxon>
    </lineage>
</organism>
<evidence type="ECO:0000256" key="2">
    <source>
        <dbReference type="ARBA" id="ARBA00022448"/>
    </source>
</evidence>
<keyword evidence="4 7" id="KW-0812">Transmembrane</keyword>
<feature type="transmembrane region" description="Helical" evidence="7">
    <location>
        <begin position="357"/>
        <end position="378"/>
    </location>
</feature>
<dbReference type="PANTHER" id="PTHR23517">
    <property type="entry name" value="RESISTANCE PROTEIN MDTM, PUTATIVE-RELATED-RELATED"/>
    <property type="match status" value="1"/>
</dbReference>
<feature type="transmembrane region" description="Helical" evidence="7">
    <location>
        <begin position="270"/>
        <end position="287"/>
    </location>
</feature>
<feature type="transmembrane region" description="Helical" evidence="7">
    <location>
        <begin position="74"/>
        <end position="96"/>
    </location>
</feature>
<protein>
    <submittedName>
        <fullName evidence="8">MFS transporter</fullName>
    </submittedName>
</protein>
<feature type="transmembrane region" description="Helical" evidence="7">
    <location>
        <begin position="236"/>
        <end position="258"/>
    </location>
</feature>
<comment type="subcellular location">
    <subcellularLocation>
        <location evidence="1">Cell membrane</location>
        <topology evidence="1">Multi-pass membrane protein</topology>
    </subcellularLocation>
</comment>
<sequence length="392" mass="39501">MTTSSDRPRFGREERVLHASAFASGPMEVLDFLLPLYAGAVLAAAPGQSGALVAVCALAALVTRPLSGHLADRLNELVVAAAGAVLHAAALAGFALSGGLPAAFAMAALTGIGSAFFWVGVRSWIGGRSGGDDGRGFGRLLSFEGTGQLIAYVICFTMLEDLGYPAVFALGAVSALLAAVLLGFTARGDDPRPPAPSDPVSTRDLLPFLVICGVTAALEAAMSLLLLLHLQTAHHYGPYAIASALAPGFIAFVLVPNIAHRVLARIGKRTAVMAALLASALVTGVLAAAPEPWVLSVVWIFAAAALGIAIPAEQSAISERAGARIGTRLSHYESAQLAGVAAGTAAIGALYQAAGIAVSGAVAAVALAITAAAVPVAWRSLTATTALRDTSG</sequence>
<gene>
    <name evidence="8" type="ORF">QFW96_22385</name>
</gene>
<evidence type="ECO:0000256" key="6">
    <source>
        <dbReference type="ARBA" id="ARBA00023136"/>
    </source>
</evidence>
<keyword evidence="2" id="KW-0813">Transport</keyword>
<name>A0ABT6PTT9_9PSEU</name>
<proteinExistence type="predicted"/>
<dbReference type="SUPFAM" id="SSF103473">
    <property type="entry name" value="MFS general substrate transporter"/>
    <property type="match status" value="1"/>
</dbReference>
<dbReference type="InterPro" id="IPR011701">
    <property type="entry name" value="MFS"/>
</dbReference>
<dbReference type="Proteomes" id="UP001237595">
    <property type="component" value="Unassembled WGS sequence"/>
</dbReference>
<evidence type="ECO:0000256" key="7">
    <source>
        <dbReference type="SAM" id="Phobius"/>
    </source>
</evidence>
<feature type="transmembrane region" description="Helical" evidence="7">
    <location>
        <begin position="205"/>
        <end position="230"/>
    </location>
</feature>
<reference evidence="8 9" key="1">
    <citation type="submission" date="2023-04" db="EMBL/GenBank/DDBJ databases">
        <title>Draft genome sequence of Saccharopolyspora sp. TS4A08 isolated from sweet potato rhizospheric soil.</title>
        <authorList>
            <person name="Suksaard P."/>
            <person name="Duangmal K."/>
        </authorList>
    </citation>
    <scope>NUCLEOTIDE SEQUENCE [LARGE SCALE GENOMIC DNA]</scope>
    <source>
        <strain evidence="8 9">TS4A08</strain>
    </source>
</reference>
<keyword evidence="6 7" id="KW-0472">Membrane</keyword>
<feature type="transmembrane region" description="Helical" evidence="7">
    <location>
        <begin position="293"/>
        <end position="312"/>
    </location>
</feature>
<dbReference type="InterPro" id="IPR050171">
    <property type="entry name" value="MFS_Transporters"/>
</dbReference>
<evidence type="ECO:0000256" key="1">
    <source>
        <dbReference type="ARBA" id="ARBA00004651"/>
    </source>
</evidence>
<accession>A0ABT6PTT9</accession>
<feature type="transmembrane region" description="Helical" evidence="7">
    <location>
        <begin position="165"/>
        <end position="184"/>
    </location>
</feature>
<evidence type="ECO:0000313" key="8">
    <source>
        <dbReference type="EMBL" id="MDI2031393.1"/>
    </source>
</evidence>
<feature type="transmembrane region" description="Helical" evidence="7">
    <location>
        <begin position="137"/>
        <end position="159"/>
    </location>
</feature>